<name>A0ABM3QWY7_SPIOL</name>
<reference evidence="1" key="1">
    <citation type="journal article" date="2021" name="Nat. Commun.">
        <title>Genomic analyses provide insights into spinach domestication and the genetic basis of agronomic traits.</title>
        <authorList>
            <person name="Cai X."/>
            <person name="Sun X."/>
            <person name="Xu C."/>
            <person name="Sun H."/>
            <person name="Wang X."/>
            <person name="Ge C."/>
            <person name="Zhang Z."/>
            <person name="Wang Q."/>
            <person name="Fei Z."/>
            <person name="Jiao C."/>
            <person name="Wang Q."/>
        </authorList>
    </citation>
    <scope>NUCLEOTIDE SEQUENCE [LARGE SCALE GENOMIC DNA]</scope>
    <source>
        <strain evidence="1">cv. Varoflay</strain>
    </source>
</reference>
<gene>
    <name evidence="2" type="primary">LOC130462909</name>
</gene>
<dbReference type="Proteomes" id="UP000813463">
    <property type="component" value="Chromosome 6"/>
</dbReference>
<proteinExistence type="predicted"/>
<accession>A0ABM3QWY7</accession>
<evidence type="ECO:0000313" key="2">
    <source>
        <dbReference type="RefSeq" id="XP_056687868.1"/>
    </source>
</evidence>
<sequence length="161" mass="18667">MMMEANCVLCKESQENDNHLFRDCPISSHTWKASSLGINVYANQHVGVREWIKNFLNLFWKEDGNEIVLRNVDPNPNGIMHLIYKHIKQAREVVKMKQWPGSKWHRQEGMNVMYVIKGSHNLGFANLIIAGSWKKVKKKDYGEATIGWSIMENNRLIVQDG</sequence>
<evidence type="ECO:0008006" key="3">
    <source>
        <dbReference type="Google" id="ProtNLM"/>
    </source>
</evidence>
<organism evidence="1 2">
    <name type="scientific">Spinacia oleracea</name>
    <name type="common">Spinach</name>
    <dbReference type="NCBI Taxonomy" id="3562"/>
    <lineage>
        <taxon>Eukaryota</taxon>
        <taxon>Viridiplantae</taxon>
        <taxon>Streptophyta</taxon>
        <taxon>Embryophyta</taxon>
        <taxon>Tracheophyta</taxon>
        <taxon>Spermatophyta</taxon>
        <taxon>Magnoliopsida</taxon>
        <taxon>eudicotyledons</taxon>
        <taxon>Gunneridae</taxon>
        <taxon>Pentapetalae</taxon>
        <taxon>Caryophyllales</taxon>
        <taxon>Chenopodiaceae</taxon>
        <taxon>Chenopodioideae</taxon>
        <taxon>Anserineae</taxon>
        <taxon>Spinacia</taxon>
    </lineage>
</organism>
<dbReference type="RefSeq" id="XP_056687868.1">
    <property type="nucleotide sequence ID" value="XM_056831890.1"/>
</dbReference>
<keyword evidence="1" id="KW-1185">Reference proteome</keyword>
<dbReference type="GeneID" id="130462909"/>
<protein>
    <recommendedName>
        <fullName evidence="3">Reverse transcriptase zinc-binding domain-containing protein</fullName>
    </recommendedName>
</protein>
<reference evidence="2" key="2">
    <citation type="submission" date="2025-08" db="UniProtKB">
        <authorList>
            <consortium name="RefSeq"/>
        </authorList>
    </citation>
    <scope>IDENTIFICATION</scope>
    <source>
        <tissue evidence="2">Leaf</tissue>
    </source>
</reference>
<evidence type="ECO:0000313" key="1">
    <source>
        <dbReference type="Proteomes" id="UP000813463"/>
    </source>
</evidence>